<evidence type="ECO:0000313" key="2">
    <source>
        <dbReference type="Proteomes" id="UP000297225"/>
    </source>
</evidence>
<gene>
    <name evidence="1" type="ORF">E4P47_08030</name>
</gene>
<dbReference type="OrthoDB" id="1465834at2"/>
<evidence type="ECO:0000313" key="1">
    <source>
        <dbReference type="EMBL" id="TFH94315.1"/>
    </source>
</evidence>
<reference evidence="1 2" key="1">
    <citation type="submission" date="2019-03" db="EMBL/GenBank/DDBJ databases">
        <title>Porphyromonas levii Isolated from the Uterus of Dairy Cows.</title>
        <authorList>
            <person name="Francis A.M."/>
        </authorList>
    </citation>
    <scope>NUCLEOTIDE SEQUENCE [LARGE SCALE GENOMIC DNA]</scope>
    <source>
        <strain evidence="1 2">AF5678</strain>
    </source>
</reference>
<dbReference type="SUPFAM" id="SSF48452">
    <property type="entry name" value="TPR-like"/>
    <property type="match status" value="1"/>
</dbReference>
<dbReference type="Pfam" id="PF13432">
    <property type="entry name" value="TPR_16"/>
    <property type="match status" value="1"/>
</dbReference>
<comment type="caution">
    <text evidence="1">The sequence shown here is derived from an EMBL/GenBank/DDBJ whole genome shotgun (WGS) entry which is preliminary data.</text>
</comment>
<proteinExistence type="predicted"/>
<dbReference type="AlphaFoldDB" id="A0A4Y8WML5"/>
<name>A0A4Y8WML5_9PORP</name>
<dbReference type="PROSITE" id="PS51257">
    <property type="entry name" value="PROKAR_LIPOPROTEIN"/>
    <property type="match status" value="1"/>
</dbReference>
<dbReference type="SMART" id="SM00028">
    <property type="entry name" value="TPR"/>
    <property type="match status" value="3"/>
</dbReference>
<dbReference type="InterPro" id="IPR011990">
    <property type="entry name" value="TPR-like_helical_dom_sf"/>
</dbReference>
<dbReference type="STRING" id="1122973.GCA_000379925_00400"/>
<keyword evidence="2" id="KW-1185">Reference proteome</keyword>
<sequence length="564" mass="62662">MKVKHLVFGALFVAFVALISSCAGKLKPLEARQVVVDPQPLVLQGGRVPVTITITFPAKWFNKNAEVRVTPVLKYARSEAWGTTYNFQGEKLRGNATTIAYSTPTTVTVYSDFKYKPEMSESELVLLFDARINGKQVALPVLKIGEGVIATEALASAEFSTPAIAPDIFQRIIKEKYDADIHFLIQQANVRSSELNSADVREWKDIVESADMTPNQKVDVEVQAYASPDGGRELNEKLSAQREKNTSAQIARDLKRAKADVPMSAYYTAQDWEGFQKLVEQSNIQDKELILSVLSMYKDPETREREIKNISSVFSQLADDILPKLRRSRLIANVEIIGKSDDEIMNLSQNNPSKLNVEELLYSATLTDKVAEKSRIYTQATAQFPSDARAYNNLGVLSYQAGDYDTAKSYFDKAASISKLPEVKMNLGLLQLLDGKLAEAETLIGQATNVPELGETMGLVYMQQGKYAEAAKALYDVATNNGVLAQILNKDYSRASDLFELIDHKDATSYYLQALIGARTSQPAMMAEAIRKSVQLNPSMAARFLKDREFARFASQSFFQSALK</sequence>
<dbReference type="InterPro" id="IPR019734">
    <property type="entry name" value="TPR_rpt"/>
</dbReference>
<dbReference type="Gene3D" id="1.25.40.10">
    <property type="entry name" value="Tetratricopeptide repeat domain"/>
    <property type="match status" value="1"/>
</dbReference>
<dbReference type="RefSeq" id="WP_134849217.1">
    <property type="nucleotide sequence ID" value="NZ_CP197400.1"/>
</dbReference>
<accession>A0A4Y8WML5</accession>
<organism evidence="1 2">
    <name type="scientific">Porphyromonas levii</name>
    <dbReference type="NCBI Taxonomy" id="28114"/>
    <lineage>
        <taxon>Bacteria</taxon>
        <taxon>Pseudomonadati</taxon>
        <taxon>Bacteroidota</taxon>
        <taxon>Bacteroidia</taxon>
        <taxon>Bacteroidales</taxon>
        <taxon>Porphyromonadaceae</taxon>
        <taxon>Porphyromonas</taxon>
    </lineage>
</organism>
<dbReference type="PROSITE" id="PS50005">
    <property type="entry name" value="TPR"/>
    <property type="match status" value="1"/>
</dbReference>
<protein>
    <submittedName>
        <fullName evidence="1">Tetratricopeptide repeat protein</fullName>
    </submittedName>
</protein>
<dbReference type="Proteomes" id="UP000297225">
    <property type="component" value="Unassembled WGS sequence"/>
</dbReference>
<dbReference type="EMBL" id="SPNC01000141">
    <property type="protein sequence ID" value="TFH94315.1"/>
    <property type="molecule type" value="Genomic_DNA"/>
</dbReference>